<evidence type="ECO:0000313" key="2">
    <source>
        <dbReference type="Proteomes" id="UP001606210"/>
    </source>
</evidence>
<comment type="caution">
    <text evidence="1">The sequence shown here is derived from an EMBL/GenBank/DDBJ whole genome shotgun (WGS) entry which is preliminary data.</text>
</comment>
<evidence type="ECO:0000313" key="1">
    <source>
        <dbReference type="EMBL" id="MFG6430966.1"/>
    </source>
</evidence>
<accession>A0ABW7F502</accession>
<reference evidence="1 2" key="1">
    <citation type="submission" date="2024-08" db="EMBL/GenBank/DDBJ databases">
        <authorList>
            <person name="Lu H."/>
        </authorList>
    </citation>
    <scope>NUCLEOTIDE SEQUENCE [LARGE SCALE GENOMIC DNA]</scope>
    <source>
        <strain evidence="1 2">LYH14W</strain>
    </source>
</reference>
<protein>
    <recommendedName>
        <fullName evidence="3">SGNH/GDSL hydrolase family protein</fullName>
    </recommendedName>
</protein>
<sequence length="322" mass="34552">MPMDHLACFTPADLTGRTPPDLGAFRWRLLAQGDSWFSNSRDKLNAHANLLQELVFRSPVAAINCAGTGNALSHMVDLESSPEFVRLLSGPGAPLWDGVLLSVGGNDLIAAARTPAHHGSGEPIPLQLRLLRHQTEWGPPSAGVARYFSEPGWVTYSDYLRANVKHLLSLRDQGPSAGKPVFMHCYAVPMPRPAGAENGTDLGAGPWLYPALKAYGVPAADWAAVSRLMVFHLALLLKGMAADKENFPSLFVFDSTAVPLALATPGSTGISGDWHNEIHLNHSGCFKIARAWSEAIELVLEGKHLIQPTTGRKGRGSSSSNS</sequence>
<proteinExistence type="predicted"/>
<organism evidence="1 2">
    <name type="scientific">Pelomonas parva</name>
    <dbReference type="NCBI Taxonomy" id="3299032"/>
    <lineage>
        <taxon>Bacteria</taxon>
        <taxon>Pseudomonadati</taxon>
        <taxon>Pseudomonadota</taxon>
        <taxon>Betaproteobacteria</taxon>
        <taxon>Burkholderiales</taxon>
        <taxon>Sphaerotilaceae</taxon>
        <taxon>Roseateles</taxon>
    </lineage>
</organism>
<dbReference type="EMBL" id="JBIGHV010000004">
    <property type="protein sequence ID" value="MFG6430966.1"/>
    <property type="molecule type" value="Genomic_DNA"/>
</dbReference>
<name>A0ABW7F502_9BURK</name>
<keyword evidence="2" id="KW-1185">Reference proteome</keyword>
<dbReference type="RefSeq" id="WP_394479628.1">
    <property type="nucleotide sequence ID" value="NZ_JBIGHV010000004.1"/>
</dbReference>
<gene>
    <name evidence="1" type="ORF">ACG00Y_13635</name>
</gene>
<dbReference type="SUPFAM" id="SSF52266">
    <property type="entry name" value="SGNH hydrolase"/>
    <property type="match status" value="1"/>
</dbReference>
<dbReference type="Proteomes" id="UP001606210">
    <property type="component" value="Unassembled WGS sequence"/>
</dbReference>
<evidence type="ECO:0008006" key="3">
    <source>
        <dbReference type="Google" id="ProtNLM"/>
    </source>
</evidence>